<feature type="non-terminal residue" evidence="1">
    <location>
        <position position="1"/>
    </location>
</feature>
<proteinExistence type="predicted"/>
<keyword evidence="2" id="KW-1185">Reference proteome</keyword>
<dbReference type="AlphaFoldDB" id="A0A2P5B3X4"/>
<sequence length="72" mass="8414">TKESLQWLEKTRWRQQIGVSAFAATRNEEEDLCRVCLCVKMANSLAEWGFFEPPTSFFALKDLNEFADYQAF</sequence>
<comment type="caution">
    <text evidence="1">The sequence shown here is derived from an EMBL/GenBank/DDBJ whole genome shotgun (WGS) entry which is preliminary data.</text>
</comment>
<name>A0A2P5B3X4_PARAD</name>
<dbReference type="Proteomes" id="UP000237105">
    <property type="component" value="Unassembled WGS sequence"/>
</dbReference>
<dbReference type="OrthoDB" id="10383359at2759"/>
<accession>A0A2P5B3X4</accession>
<protein>
    <submittedName>
        <fullName evidence="1">Uncharacterized protein</fullName>
    </submittedName>
</protein>
<organism evidence="1 2">
    <name type="scientific">Parasponia andersonii</name>
    <name type="common">Sponia andersonii</name>
    <dbReference type="NCBI Taxonomy" id="3476"/>
    <lineage>
        <taxon>Eukaryota</taxon>
        <taxon>Viridiplantae</taxon>
        <taxon>Streptophyta</taxon>
        <taxon>Embryophyta</taxon>
        <taxon>Tracheophyta</taxon>
        <taxon>Spermatophyta</taxon>
        <taxon>Magnoliopsida</taxon>
        <taxon>eudicotyledons</taxon>
        <taxon>Gunneridae</taxon>
        <taxon>Pentapetalae</taxon>
        <taxon>rosids</taxon>
        <taxon>fabids</taxon>
        <taxon>Rosales</taxon>
        <taxon>Cannabaceae</taxon>
        <taxon>Parasponia</taxon>
    </lineage>
</organism>
<dbReference type="EMBL" id="JXTB01000370">
    <property type="protein sequence ID" value="PON43502.1"/>
    <property type="molecule type" value="Genomic_DNA"/>
</dbReference>
<reference evidence="2" key="1">
    <citation type="submission" date="2016-06" db="EMBL/GenBank/DDBJ databases">
        <title>Parallel loss of symbiosis genes in relatives of nitrogen-fixing non-legume Parasponia.</title>
        <authorList>
            <person name="Van Velzen R."/>
            <person name="Holmer R."/>
            <person name="Bu F."/>
            <person name="Rutten L."/>
            <person name="Van Zeijl A."/>
            <person name="Liu W."/>
            <person name="Santuari L."/>
            <person name="Cao Q."/>
            <person name="Sharma T."/>
            <person name="Shen D."/>
            <person name="Roswanjaya Y."/>
            <person name="Wardhani T."/>
            <person name="Kalhor M.S."/>
            <person name="Jansen J."/>
            <person name="Van den Hoogen J."/>
            <person name="Gungor B."/>
            <person name="Hartog M."/>
            <person name="Hontelez J."/>
            <person name="Verver J."/>
            <person name="Yang W.-C."/>
            <person name="Schijlen E."/>
            <person name="Repin R."/>
            <person name="Schilthuizen M."/>
            <person name="Schranz E."/>
            <person name="Heidstra R."/>
            <person name="Miyata K."/>
            <person name="Fedorova E."/>
            <person name="Kohlen W."/>
            <person name="Bisseling T."/>
            <person name="Smit S."/>
            <person name="Geurts R."/>
        </authorList>
    </citation>
    <scope>NUCLEOTIDE SEQUENCE [LARGE SCALE GENOMIC DNA]</scope>
    <source>
        <strain evidence="2">cv. WU1-14</strain>
    </source>
</reference>
<evidence type="ECO:0000313" key="1">
    <source>
        <dbReference type="EMBL" id="PON43502.1"/>
    </source>
</evidence>
<evidence type="ECO:0000313" key="2">
    <source>
        <dbReference type="Proteomes" id="UP000237105"/>
    </source>
</evidence>
<gene>
    <name evidence="1" type="ORF">PanWU01x14_273500</name>
</gene>